<name>A0A438C769_VITVI</name>
<dbReference type="EMBL" id="QGNW01002503">
    <property type="protein sequence ID" value="RVW19103.1"/>
    <property type="molecule type" value="Genomic_DNA"/>
</dbReference>
<evidence type="ECO:0000313" key="3">
    <source>
        <dbReference type="Proteomes" id="UP000288805"/>
    </source>
</evidence>
<dbReference type="Proteomes" id="UP000288805">
    <property type="component" value="Unassembled WGS sequence"/>
</dbReference>
<feature type="compositionally biased region" description="Basic and acidic residues" evidence="1">
    <location>
        <begin position="87"/>
        <end position="97"/>
    </location>
</feature>
<proteinExistence type="predicted"/>
<sequence length="389" mass="44596">MDEKVNDLSQKIDNLEYQISRLTNLNTVQEKGKFPSQPHQNPKGIHEMEAREGESSKLREVKVVITLRSGKEVDLPTTKLEEEPENEAEKEKREEIKGKRKWNSTKKEDREANVNERSERTINQEEMIKKHMPPPFPQALHGKKGINSASKILEVLRQVKVNIPLLDMIKQVSTYAKFLKYLCTIKRGLNMRLGELKPTSITLSLADRSVKIPRGMIEDVLVQVDKFYYPVDFVVLDTDPVAKGTNCIPIILGRPFLATSNAIINCRNGVMQLTFGNMTLELNLFYMCNKQFHPGEEGPEEVCMIDNLVEEHCDQKMLEDLNESFGDLDEGLPEPLDVLATLPPLKMREEILPLFKEEETQEVVKEEPPKLISKPLPTELKYAYLEENK</sequence>
<dbReference type="Gene3D" id="2.40.70.10">
    <property type="entry name" value="Acid Proteases"/>
    <property type="match status" value="1"/>
</dbReference>
<dbReference type="AlphaFoldDB" id="A0A438C769"/>
<reference evidence="2 3" key="1">
    <citation type="journal article" date="2018" name="PLoS Genet.">
        <title>Population sequencing reveals clonal diversity and ancestral inbreeding in the grapevine cultivar Chardonnay.</title>
        <authorList>
            <person name="Roach M.J."/>
            <person name="Johnson D.L."/>
            <person name="Bohlmann J."/>
            <person name="van Vuuren H.J."/>
            <person name="Jones S.J."/>
            <person name="Pretorius I.S."/>
            <person name="Schmidt S.A."/>
            <person name="Borneman A.R."/>
        </authorList>
    </citation>
    <scope>NUCLEOTIDE SEQUENCE [LARGE SCALE GENOMIC DNA]</scope>
    <source>
        <strain evidence="3">cv. Chardonnay</strain>
        <tissue evidence="2">Leaf</tissue>
    </source>
</reference>
<accession>A0A438C769</accession>
<feature type="region of interest" description="Disordered" evidence="1">
    <location>
        <begin position="75"/>
        <end position="118"/>
    </location>
</feature>
<comment type="caution">
    <text evidence="2">The sequence shown here is derived from an EMBL/GenBank/DDBJ whole genome shotgun (WGS) entry which is preliminary data.</text>
</comment>
<protein>
    <submittedName>
        <fullName evidence="2">Uncharacterized protein</fullName>
    </submittedName>
</protein>
<dbReference type="InterPro" id="IPR021109">
    <property type="entry name" value="Peptidase_aspartic_dom_sf"/>
</dbReference>
<dbReference type="PANTHER" id="PTHR33067">
    <property type="entry name" value="RNA-DIRECTED DNA POLYMERASE-RELATED"/>
    <property type="match status" value="1"/>
</dbReference>
<feature type="compositionally biased region" description="Basic and acidic residues" evidence="1">
    <location>
        <begin position="105"/>
        <end position="118"/>
    </location>
</feature>
<dbReference type="PANTHER" id="PTHR33067:SF32">
    <property type="entry name" value="ASPARTIC PEPTIDASE DDI1-TYPE DOMAIN-CONTAINING PROTEIN"/>
    <property type="match status" value="1"/>
</dbReference>
<evidence type="ECO:0000256" key="1">
    <source>
        <dbReference type="SAM" id="MobiDB-lite"/>
    </source>
</evidence>
<organism evidence="2 3">
    <name type="scientific">Vitis vinifera</name>
    <name type="common">Grape</name>
    <dbReference type="NCBI Taxonomy" id="29760"/>
    <lineage>
        <taxon>Eukaryota</taxon>
        <taxon>Viridiplantae</taxon>
        <taxon>Streptophyta</taxon>
        <taxon>Embryophyta</taxon>
        <taxon>Tracheophyta</taxon>
        <taxon>Spermatophyta</taxon>
        <taxon>Magnoliopsida</taxon>
        <taxon>eudicotyledons</taxon>
        <taxon>Gunneridae</taxon>
        <taxon>Pentapetalae</taxon>
        <taxon>rosids</taxon>
        <taxon>Vitales</taxon>
        <taxon>Vitaceae</taxon>
        <taxon>Viteae</taxon>
        <taxon>Vitis</taxon>
    </lineage>
</organism>
<evidence type="ECO:0000313" key="2">
    <source>
        <dbReference type="EMBL" id="RVW19103.1"/>
    </source>
</evidence>
<gene>
    <name evidence="2" type="ORF">CK203_087620</name>
</gene>
<dbReference type="CDD" id="cd00303">
    <property type="entry name" value="retropepsin_like"/>
    <property type="match status" value="1"/>
</dbReference>